<dbReference type="RefSeq" id="WP_350341541.1">
    <property type="nucleotide sequence ID" value="NZ_AP028679.1"/>
</dbReference>
<proteinExistence type="predicted"/>
<reference evidence="3" key="1">
    <citation type="journal article" date="2023" name="Arch. Microbiol.">
        <title>Desulfoferula mesophilus gen. nov. sp. nov., a mesophilic sulfate-reducing bacterium isolated from a brackish lake sediment.</title>
        <authorList>
            <person name="Watanabe T."/>
            <person name="Yabe T."/>
            <person name="Tsuji J.M."/>
            <person name="Fukui M."/>
        </authorList>
    </citation>
    <scope>NUCLEOTIDE SEQUENCE [LARGE SCALE GENOMIC DNA]</scope>
    <source>
        <strain evidence="3">12FAK</strain>
    </source>
</reference>
<dbReference type="InterPro" id="IPR009061">
    <property type="entry name" value="DNA-bd_dom_put_sf"/>
</dbReference>
<accession>A0AAU9EZD2</accession>
<dbReference type="Pfam" id="PF12728">
    <property type="entry name" value="HTH_17"/>
    <property type="match status" value="1"/>
</dbReference>
<dbReference type="KEGG" id="dmp:FAK_12580"/>
<dbReference type="SUPFAM" id="SSF46955">
    <property type="entry name" value="Putative DNA-binding domain"/>
    <property type="match status" value="1"/>
</dbReference>
<keyword evidence="3" id="KW-1185">Reference proteome</keyword>
<gene>
    <name evidence="2" type="ORF">FAK_12580</name>
</gene>
<dbReference type="Proteomes" id="UP001366166">
    <property type="component" value="Chromosome"/>
</dbReference>
<dbReference type="InterPro" id="IPR041657">
    <property type="entry name" value="HTH_17"/>
</dbReference>
<name>A0AAU9EZD2_9BACT</name>
<evidence type="ECO:0000313" key="2">
    <source>
        <dbReference type="EMBL" id="BEQ14192.1"/>
    </source>
</evidence>
<dbReference type="EMBL" id="AP028679">
    <property type="protein sequence ID" value="BEQ14192.1"/>
    <property type="molecule type" value="Genomic_DNA"/>
</dbReference>
<sequence>MQDSLLTTKQAAAYLSLSHRTLEGLRLRGNGPRHAKLGGSVRYRIADLEAWIVERLRTSTSDTGQAGRRA</sequence>
<evidence type="ECO:0000313" key="3">
    <source>
        <dbReference type="Proteomes" id="UP001366166"/>
    </source>
</evidence>
<evidence type="ECO:0000259" key="1">
    <source>
        <dbReference type="Pfam" id="PF12728"/>
    </source>
</evidence>
<organism evidence="2 3">
    <name type="scientific">Desulfoferula mesophila</name>
    <dbReference type="NCBI Taxonomy" id="3058419"/>
    <lineage>
        <taxon>Bacteria</taxon>
        <taxon>Pseudomonadati</taxon>
        <taxon>Thermodesulfobacteriota</taxon>
        <taxon>Desulfarculia</taxon>
        <taxon>Desulfarculales</taxon>
        <taxon>Desulfarculaceae</taxon>
        <taxon>Desulfoferula</taxon>
    </lineage>
</organism>
<dbReference type="AlphaFoldDB" id="A0AAU9EZD2"/>
<feature type="domain" description="Helix-turn-helix" evidence="1">
    <location>
        <begin position="5"/>
        <end position="52"/>
    </location>
</feature>
<protein>
    <recommendedName>
        <fullName evidence="1">Helix-turn-helix domain-containing protein</fullName>
    </recommendedName>
</protein>